<dbReference type="InterPro" id="IPR010291">
    <property type="entry name" value="Ion_channel_UNC-93"/>
</dbReference>
<feature type="compositionally biased region" description="Polar residues" evidence="5">
    <location>
        <begin position="86"/>
        <end position="112"/>
    </location>
</feature>
<evidence type="ECO:0000256" key="4">
    <source>
        <dbReference type="ARBA" id="ARBA00023136"/>
    </source>
</evidence>
<feature type="transmembrane region" description="Helical" evidence="6">
    <location>
        <begin position="464"/>
        <end position="483"/>
    </location>
</feature>
<keyword evidence="2 6" id="KW-0812">Transmembrane</keyword>
<dbReference type="Pfam" id="PF05978">
    <property type="entry name" value="UNC-93"/>
    <property type="match status" value="1"/>
</dbReference>
<dbReference type="EMBL" id="JALLPJ020000192">
    <property type="protein sequence ID" value="KAL3799220.1"/>
    <property type="molecule type" value="Genomic_DNA"/>
</dbReference>
<keyword evidence="3 6" id="KW-1133">Transmembrane helix</keyword>
<dbReference type="GO" id="GO:0016020">
    <property type="term" value="C:membrane"/>
    <property type="evidence" value="ECO:0007669"/>
    <property type="project" value="UniProtKB-SubCell"/>
</dbReference>
<evidence type="ECO:0000313" key="8">
    <source>
        <dbReference type="Proteomes" id="UP001530400"/>
    </source>
</evidence>
<feature type="transmembrane region" description="Helical" evidence="6">
    <location>
        <begin position="424"/>
        <end position="444"/>
    </location>
</feature>
<sequence length="798" mass="86484">MADDNNNNNSKSPSKEKVNAAEIAARDLLGQPDGEDITASFRKKKASSTTPTSTTNQNAPVNFGGEGGPRRSRSHSPSEMSVDPPENTNTSDYPHSITKIHTPSARNPTDAASISSFRSYASTTARSIDPESGDTISLGEIWEVSRPPNLVRDGGNDHGYFYLPSPSSADSSAFQAFLTNQKYTTRKAPCLDPRSWVDHNPGSTLIHFSEVPREAVVKGRHILETRPGSAFFSQRQLVIDEDNLDEMWEDSGSYAQMFAFAARDAAASGGGGGKRGFAQEVVVPKEDPDNVSFLRKGFNQNIVAGIVAFTGPGLFNAMQGLGNAGGSDPSVAATMNATLYATFSIFGVLSGSLFNLLGTKILMSFGALTYAFYAISVYLWGQVDDSYAPMAVAAAAILGIGAACLWGAQGTMTLSYALENQKGLFFGLFWLIFNMGGVMGGFISMGINLSPDEDRATSVTPETYFTFCGLMIAGSVFAFFFVLKPSRVIKADGTPVQFEQTDAAEGFGELKQVASLFGNRYMLLLTPLIIQSNWFYAYEFGGINGLLFDAPTRGLNSAVYWFVSGISSYVGGTYYLDRESVGARRQRAIRGLLVISAINVGQWIYALIYQFSTGYDKGNAPDPPINFKDGGTFWVPFLLFVYCGLADSLVQTYAYWIIGSISNDPKELSMFVGYYKGVQSFGAALSWIIEAKGTSYRAQLVICSFLAVLFIIPTYMVATCVQDKGGMTVAPDTDRNKTEMTQNRRHRDDGSHSGRSQVSRSSQSQTNRSQGSRGQVTSQRSARMASQKRTTSARAVMT</sequence>
<organism evidence="7 8">
    <name type="scientific">Cyclotella atomus</name>
    <dbReference type="NCBI Taxonomy" id="382360"/>
    <lineage>
        <taxon>Eukaryota</taxon>
        <taxon>Sar</taxon>
        <taxon>Stramenopiles</taxon>
        <taxon>Ochrophyta</taxon>
        <taxon>Bacillariophyta</taxon>
        <taxon>Coscinodiscophyceae</taxon>
        <taxon>Thalassiosirophycidae</taxon>
        <taxon>Stephanodiscales</taxon>
        <taxon>Stephanodiscaceae</taxon>
        <taxon>Cyclotella</taxon>
    </lineage>
</organism>
<keyword evidence="4 6" id="KW-0472">Membrane</keyword>
<evidence type="ECO:0000256" key="3">
    <source>
        <dbReference type="ARBA" id="ARBA00022989"/>
    </source>
</evidence>
<dbReference type="PANTHER" id="PTHR23294:SF59">
    <property type="entry name" value="UNC93-LIKE PROTEIN C922.05C"/>
    <property type="match status" value="1"/>
</dbReference>
<dbReference type="InterPro" id="IPR051617">
    <property type="entry name" value="UNC-93-like_regulator"/>
</dbReference>
<dbReference type="InterPro" id="IPR036259">
    <property type="entry name" value="MFS_trans_sf"/>
</dbReference>
<evidence type="ECO:0000256" key="2">
    <source>
        <dbReference type="ARBA" id="ARBA00022692"/>
    </source>
</evidence>
<evidence type="ECO:0000256" key="6">
    <source>
        <dbReference type="SAM" id="Phobius"/>
    </source>
</evidence>
<dbReference type="Proteomes" id="UP001530400">
    <property type="component" value="Unassembled WGS sequence"/>
</dbReference>
<accession>A0ABD3QFK8</accession>
<reference evidence="7 8" key="1">
    <citation type="submission" date="2024-10" db="EMBL/GenBank/DDBJ databases">
        <title>Updated reference genomes for cyclostephanoid diatoms.</title>
        <authorList>
            <person name="Roberts W.R."/>
            <person name="Alverson A.J."/>
        </authorList>
    </citation>
    <scope>NUCLEOTIDE SEQUENCE [LARGE SCALE GENOMIC DNA]</scope>
    <source>
        <strain evidence="7 8">AJA010-31</strain>
    </source>
</reference>
<feature type="transmembrane region" description="Helical" evidence="6">
    <location>
        <begin position="387"/>
        <end position="408"/>
    </location>
</feature>
<keyword evidence="8" id="KW-1185">Reference proteome</keyword>
<evidence type="ECO:0000256" key="1">
    <source>
        <dbReference type="ARBA" id="ARBA00004141"/>
    </source>
</evidence>
<feature type="transmembrane region" description="Helical" evidence="6">
    <location>
        <begin position="337"/>
        <end position="354"/>
    </location>
</feature>
<feature type="transmembrane region" description="Helical" evidence="6">
    <location>
        <begin position="558"/>
        <end position="576"/>
    </location>
</feature>
<feature type="compositionally biased region" description="Polar residues" evidence="5">
    <location>
        <begin position="787"/>
        <end position="798"/>
    </location>
</feature>
<protein>
    <recommendedName>
        <fullName evidence="9">UNC93-like protein 2</fullName>
    </recommendedName>
</protein>
<feature type="transmembrane region" description="Helical" evidence="6">
    <location>
        <begin position="668"/>
        <end position="689"/>
    </location>
</feature>
<feature type="transmembrane region" description="Helical" evidence="6">
    <location>
        <begin position="631"/>
        <end position="656"/>
    </location>
</feature>
<evidence type="ECO:0008006" key="9">
    <source>
        <dbReference type="Google" id="ProtNLM"/>
    </source>
</evidence>
<evidence type="ECO:0000256" key="5">
    <source>
        <dbReference type="SAM" id="MobiDB-lite"/>
    </source>
</evidence>
<evidence type="ECO:0000313" key="7">
    <source>
        <dbReference type="EMBL" id="KAL3799220.1"/>
    </source>
</evidence>
<feature type="compositionally biased region" description="Low complexity" evidence="5">
    <location>
        <begin position="1"/>
        <end position="12"/>
    </location>
</feature>
<feature type="region of interest" description="Disordered" evidence="5">
    <location>
        <begin position="1"/>
        <end position="112"/>
    </location>
</feature>
<feature type="compositionally biased region" description="Low complexity" evidence="5">
    <location>
        <begin position="753"/>
        <end position="775"/>
    </location>
</feature>
<comment type="caution">
    <text evidence="7">The sequence shown here is derived from an EMBL/GenBank/DDBJ whole genome shotgun (WGS) entry which is preliminary data.</text>
</comment>
<name>A0ABD3QFK8_9STRA</name>
<feature type="transmembrane region" description="Helical" evidence="6">
    <location>
        <begin position="695"/>
        <end position="718"/>
    </location>
</feature>
<feature type="transmembrane region" description="Helical" evidence="6">
    <location>
        <begin position="588"/>
        <end position="611"/>
    </location>
</feature>
<feature type="transmembrane region" description="Helical" evidence="6">
    <location>
        <begin position="361"/>
        <end position="381"/>
    </location>
</feature>
<comment type="subcellular location">
    <subcellularLocation>
        <location evidence="1">Membrane</location>
        <topology evidence="1">Multi-pass membrane protein</topology>
    </subcellularLocation>
</comment>
<dbReference type="AlphaFoldDB" id="A0ABD3QFK8"/>
<dbReference type="Gene3D" id="1.20.1250.20">
    <property type="entry name" value="MFS general substrate transporter like domains"/>
    <property type="match status" value="1"/>
</dbReference>
<feature type="region of interest" description="Disordered" evidence="5">
    <location>
        <begin position="727"/>
        <end position="798"/>
    </location>
</feature>
<gene>
    <name evidence="7" type="ORF">ACHAWO_000452</name>
</gene>
<dbReference type="SUPFAM" id="SSF103473">
    <property type="entry name" value="MFS general substrate transporter"/>
    <property type="match status" value="1"/>
</dbReference>
<dbReference type="PANTHER" id="PTHR23294">
    <property type="entry name" value="ET TRANSLATION PRODUCT-RELATED"/>
    <property type="match status" value="1"/>
</dbReference>
<feature type="transmembrane region" description="Helical" evidence="6">
    <location>
        <begin position="521"/>
        <end position="538"/>
    </location>
</feature>
<proteinExistence type="predicted"/>